<protein>
    <submittedName>
        <fullName evidence="2">Uncharacterized protein</fullName>
    </submittedName>
</protein>
<accession>A0A0A9H5S0</accession>
<dbReference type="EMBL" id="GBRH01166782">
    <property type="protein sequence ID" value="JAE31114.1"/>
    <property type="molecule type" value="Transcribed_RNA"/>
</dbReference>
<evidence type="ECO:0000313" key="2">
    <source>
        <dbReference type="EMBL" id="JAE31114.1"/>
    </source>
</evidence>
<keyword evidence="1" id="KW-0472">Membrane</keyword>
<dbReference type="AlphaFoldDB" id="A0A0A9H5S0"/>
<keyword evidence="1" id="KW-1133">Transmembrane helix</keyword>
<sequence length="44" mass="5223">MHELRINVTGYGFLFNLTSVLLYCKFFCFSKFYCKAVDQIFVSE</sequence>
<organism evidence="2">
    <name type="scientific">Arundo donax</name>
    <name type="common">Giant reed</name>
    <name type="synonym">Donax arundinaceus</name>
    <dbReference type="NCBI Taxonomy" id="35708"/>
    <lineage>
        <taxon>Eukaryota</taxon>
        <taxon>Viridiplantae</taxon>
        <taxon>Streptophyta</taxon>
        <taxon>Embryophyta</taxon>
        <taxon>Tracheophyta</taxon>
        <taxon>Spermatophyta</taxon>
        <taxon>Magnoliopsida</taxon>
        <taxon>Liliopsida</taxon>
        <taxon>Poales</taxon>
        <taxon>Poaceae</taxon>
        <taxon>PACMAD clade</taxon>
        <taxon>Arundinoideae</taxon>
        <taxon>Arundineae</taxon>
        <taxon>Arundo</taxon>
    </lineage>
</organism>
<name>A0A0A9H5S0_ARUDO</name>
<evidence type="ECO:0000256" key="1">
    <source>
        <dbReference type="SAM" id="Phobius"/>
    </source>
</evidence>
<feature type="transmembrane region" description="Helical" evidence="1">
    <location>
        <begin position="6"/>
        <end position="24"/>
    </location>
</feature>
<reference evidence="2" key="2">
    <citation type="journal article" date="2015" name="Data Brief">
        <title>Shoot transcriptome of the giant reed, Arundo donax.</title>
        <authorList>
            <person name="Barrero R.A."/>
            <person name="Guerrero F.D."/>
            <person name="Moolhuijzen P."/>
            <person name="Goolsby J.A."/>
            <person name="Tidwell J."/>
            <person name="Bellgard S.E."/>
            <person name="Bellgard M.I."/>
        </authorList>
    </citation>
    <scope>NUCLEOTIDE SEQUENCE</scope>
    <source>
        <tissue evidence="2">Shoot tissue taken approximately 20 cm above the soil surface</tissue>
    </source>
</reference>
<proteinExistence type="predicted"/>
<keyword evidence="1" id="KW-0812">Transmembrane</keyword>
<reference evidence="2" key="1">
    <citation type="submission" date="2014-09" db="EMBL/GenBank/DDBJ databases">
        <authorList>
            <person name="Magalhaes I.L.F."/>
            <person name="Oliveira U."/>
            <person name="Santos F.R."/>
            <person name="Vidigal T.H.D.A."/>
            <person name="Brescovit A.D."/>
            <person name="Santos A.J."/>
        </authorList>
    </citation>
    <scope>NUCLEOTIDE SEQUENCE</scope>
    <source>
        <tissue evidence="2">Shoot tissue taken approximately 20 cm above the soil surface</tissue>
    </source>
</reference>